<gene>
    <name evidence="1" type="ordered locus">CJJ81176_0292</name>
</gene>
<protein>
    <submittedName>
        <fullName evidence="1">Cytochrome C-type hem-binding periplasmic protein</fullName>
    </submittedName>
</protein>
<reference evidence="2" key="1">
    <citation type="submission" date="2006-12" db="EMBL/GenBank/DDBJ databases">
        <authorList>
            <person name="Fouts D.E."/>
            <person name="Nelson K.E."/>
            <person name="Sebastian Y."/>
        </authorList>
    </citation>
    <scope>NUCLEOTIDE SEQUENCE [LARGE SCALE GENOMIC DNA]</scope>
    <source>
        <strain evidence="2">81-176</strain>
    </source>
</reference>
<organism evidence="1 2">
    <name type="scientific">Campylobacter jejuni subsp. jejuni serotype O:23/36 (strain 81-176)</name>
    <dbReference type="NCBI Taxonomy" id="354242"/>
    <lineage>
        <taxon>Bacteria</taxon>
        <taxon>Pseudomonadati</taxon>
        <taxon>Campylobacterota</taxon>
        <taxon>Epsilonproteobacteria</taxon>
        <taxon>Campylobacterales</taxon>
        <taxon>Campylobacteraceae</taxon>
        <taxon>Campylobacter</taxon>
    </lineage>
</organism>
<evidence type="ECO:0000313" key="1">
    <source>
        <dbReference type="EMBL" id="EAQ73191.1"/>
    </source>
</evidence>
<dbReference type="GO" id="GO:0020037">
    <property type="term" value="F:heme binding"/>
    <property type="evidence" value="ECO:0007669"/>
    <property type="project" value="InterPro"/>
</dbReference>
<dbReference type="SUPFAM" id="SSF46626">
    <property type="entry name" value="Cytochrome c"/>
    <property type="match status" value="1"/>
</dbReference>
<dbReference type="RefSeq" id="WP_009881977.1">
    <property type="nucleotide sequence ID" value="NC_008787.1"/>
</dbReference>
<accession>A0A0H3PEN1</accession>
<dbReference type="Gene3D" id="1.10.760.10">
    <property type="entry name" value="Cytochrome c-like domain"/>
    <property type="match status" value="1"/>
</dbReference>
<evidence type="ECO:0000313" key="2">
    <source>
        <dbReference type="Proteomes" id="UP000000646"/>
    </source>
</evidence>
<dbReference type="GO" id="GO:0009055">
    <property type="term" value="F:electron transfer activity"/>
    <property type="evidence" value="ECO:0007669"/>
    <property type="project" value="InterPro"/>
</dbReference>
<dbReference type="KEGG" id="cjj:CJJ81176_0292"/>
<dbReference type="HOGENOM" id="CLU_099826_0_0_7"/>
<name>A0A0H3PEN1_CAMJJ</name>
<dbReference type="Proteomes" id="UP000000646">
    <property type="component" value="Chromosome"/>
</dbReference>
<dbReference type="EMBL" id="CP000538">
    <property type="protein sequence ID" value="EAQ73191.1"/>
    <property type="molecule type" value="Genomic_DNA"/>
</dbReference>
<sequence length="191" mass="22042">MKKIFISFVVLATCLWAKNIAYTDEVVSLYLNKDDTKVIGRLLPTNPFEVLKSENNKVLLKIDGYVNPKALSVIYFNDSQRIIVAAFSKNTKLNFSQRVAGKDGKWDKVSLEIWADKKEFAKDNKEMLNRAKELFVNNCGICHAIHKEKEFTANAWPAIFRSMADRTGIDKKDRWLVIEYLQKNAKDFKTK</sequence>
<dbReference type="AlphaFoldDB" id="A0A0H3PEN1"/>
<proteinExistence type="predicted"/>
<dbReference type="eggNOG" id="COG3005">
    <property type="taxonomic scope" value="Bacteria"/>
</dbReference>
<dbReference type="InterPro" id="IPR036909">
    <property type="entry name" value="Cyt_c-like_dom_sf"/>
</dbReference>